<feature type="coiled-coil region" evidence="1">
    <location>
        <begin position="256"/>
        <end position="338"/>
    </location>
</feature>
<reference evidence="2 3" key="1">
    <citation type="submission" date="2024-04" db="EMBL/GenBank/DDBJ databases">
        <title>Tritrichomonas musculus Genome.</title>
        <authorList>
            <person name="Alves-Ferreira E."/>
            <person name="Grigg M."/>
            <person name="Lorenzi H."/>
            <person name="Galac M."/>
        </authorList>
    </citation>
    <scope>NUCLEOTIDE SEQUENCE [LARGE SCALE GENOMIC DNA]</scope>
    <source>
        <strain evidence="2 3">EAF2021</strain>
    </source>
</reference>
<proteinExistence type="predicted"/>
<name>A0ABR2K6M5_9EUKA</name>
<organism evidence="2 3">
    <name type="scientific">Tritrichomonas musculus</name>
    <dbReference type="NCBI Taxonomy" id="1915356"/>
    <lineage>
        <taxon>Eukaryota</taxon>
        <taxon>Metamonada</taxon>
        <taxon>Parabasalia</taxon>
        <taxon>Tritrichomonadida</taxon>
        <taxon>Tritrichomonadidae</taxon>
        <taxon>Tritrichomonas</taxon>
    </lineage>
</organism>
<evidence type="ECO:0000256" key="1">
    <source>
        <dbReference type="SAM" id="Coils"/>
    </source>
</evidence>
<dbReference type="EMBL" id="JAPFFF010000007">
    <property type="protein sequence ID" value="KAK8886513.1"/>
    <property type="molecule type" value="Genomic_DNA"/>
</dbReference>
<accession>A0ABR2K6M5</accession>
<evidence type="ECO:0000313" key="3">
    <source>
        <dbReference type="Proteomes" id="UP001470230"/>
    </source>
</evidence>
<protein>
    <submittedName>
        <fullName evidence="2">Uncharacterized protein</fullName>
    </submittedName>
</protein>
<evidence type="ECO:0000313" key="2">
    <source>
        <dbReference type="EMBL" id="KAK8886513.1"/>
    </source>
</evidence>
<comment type="caution">
    <text evidence="2">The sequence shown here is derived from an EMBL/GenBank/DDBJ whole genome shotgun (WGS) entry which is preliminary data.</text>
</comment>
<keyword evidence="3" id="KW-1185">Reference proteome</keyword>
<gene>
    <name evidence="2" type="ORF">M9Y10_041977</name>
</gene>
<keyword evidence="1" id="KW-0175">Coiled coil</keyword>
<sequence>MDQNKSGYSLKPLIRSDKIFVYKEKKYPIDFNLITQNSNYYYARYDQYKEVHDIILLEEPIDISEDSIHSFISSCQNEIFDINDSNVFSLHQLSIKYEVPCLYSLTEEYIKKHDKTLIFQSIQYKYKLQKQTSNDTTVINSLENDEKLIATDFFKYVDNKQLLDLPIPVLYRIINSPQLDINHLNQTNKNILIDFLFNCLNKRKREASILFLNLNVENQRVEIFSKLVNEYSDVFDFSMINSKFLMKTTTDLLSELSQLKQNHSNSILQIDQLLEQLKSEKQKQQELIESFKQFVQNHLKKEHEILNYSFENLKTQINEEKNKLREETMKNVRELVNKSGTFITKDI</sequence>
<dbReference type="Proteomes" id="UP001470230">
    <property type="component" value="Unassembled WGS sequence"/>
</dbReference>